<dbReference type="Proteomes" id="UP000030512">
    <property type="component" value="Chromosome"/>
</dbReference>
<accession>A0A140E3B7</accession>
<reference evidence="1 2" key="1">
    <citation type="journal article" date="2015" name="Environ. Microbiol.">
        <title>Methane oxidation coupled to nitrate reduction under hypoxia by the Gammaproteobacterium Methylomonas denitrificans, sp. nov. type strain FJG1.</title>
        <authorList>
            <person name="Kits K.D."/>
            <person name="Klotz M.G."/>
            <person name="Stein L.Y."/>
        </authorList>
    </citation>
    <scope>NUCLEOTIDE SEQUENCE [LARGE SCALE GENOMIC DNA]</scope>
    <source>
        <strain evidence="1 2">FJG1</strain>
    </source>
</reference>
<evidence type="ECO:0000313" key="2">
    <source>
        <dbReference type="Proteomes" id="UP000030512"/>
    </source>
</evidence>
<name>A0A140E3B7_9GAMM</name>
<proteinExistence type="predicted"/>
<dbReference type="KEGG" id="mdn:JT25_000055"/>
<organism evidence="1 2">
    <name type="scientific">Methylomonas denitrificans</name>
    <dbReference type="NCBI Taxonomy" id="1538553"/>
    <lineage>
        <taxon>Bacteria</taxon>
        <taxon>Pseudomonadati</taxon>
        <taxon>Pseudomonadota</taxon>
        <taxon>Gammaproteobacteria</taxon>
        <taxon>Methylococcales</taxon>
        <taxon>Methylococcaceae</taxon>
        <taxon>Methylomonas</taxon>
    </lineage>
</organism>
<dbReference type="STRING" id="1538553.JT25_000055"/>
<protein>
    <submittedName>
        <fullName evidence="1">Uncharacterized protein</fullName>
    </submittedName>
</protein>
<dbReference type="EMBL" id="CP014476">
    <property type="protein sequence ID" value="AMK74891.1"/>
    <property type="molecule type" value="Genomic_DNA"/>
</dbReference>
<gene>
    <name evidence="1" type="ORF">JT25_000055</name>
</gene>
<sequence length="75" mass="8625">MPWMVAMRQYLTPIDTFMQLRFLSAGNCQIVVGGRLRNRRADVILLEAVVKGRFINIADEPLYEYPNSLQSLINP</sequence>
<keyword evidence="2" id="KW-1185">Reference proteome</keyword>
<evidence type="ECO:0000313" key="1">
    <source>
        <dbReference type="EMBL" id="AMK74891.1"/>
    </source>
</evidence>
<dbReference type="AlphaFoldDB" id="A0A140E3B7"/>